<protein>
    <submittedName>
        <fullName evidence="1">DUF488 family protein</fullName>
    </submittedName>
</protein>
<accession>A0A3R9P6E0</accession>
<dbReference type="OrthoDB" id="9790745at2"/>
<organism evidence="1 2">
    <name type="scientific">Salibacterium salarium</name>
    <dbReference type="NCBI Taxonomy" id="284579"/>
    <lineage>
        <taxon>Bacteria</taxon>
        <taxon>Bacillati</taxon>
        <taxon>Bacillota</taxon>
        <taxon>Bacilli</taxon>
        <taxon>Bacillales</taxon>
        <taxon>Bacillaceae</taxon>
    </lineage>
</organism>
<dbReference type="Pfam" id="PF22752">
    <property type="entry name" value="DUF488-N3i"/>
    <property type="match status" value="1"/>
</dbReference>
<name>A0A3R9P6E0_9BACI</name>
<comment type="caution">
    <text evidence="1">The sequence shown here is derived from an EMBL/GenBank/DDBJ whole genome shotgun (WGS) entry which is preliminary data.</text>
</comment>
<dbReference type="InterPro" id="IPR052552">
    <property type="entry name" value="YeaO-like"/>
</dbReference>
<proteinExistence type="predicted"/>
<reference evidence="1 2" key="1">
    <citation type="submission" date="2018-10" db="EMBL/GenBank/DDBJ databases">
        <title>Draft genome sequence of Bacillus salarius IM0101, isolated from a hypersaline soil in Inner Mongolia, China.</title>
        <authorList>
            <person name="Yamprayoonswat W."/>
            <person name="Boonvisut S."/>
            <person name="Jumpathong W."/>
            <person name="Sittihan S."/>
            <person name="Ruangsuj P."/>
            <person name="Wanthongcharoen S."/>
            <person name="Thongpramul N."/>
            <person name="Pimmason S."/>
            <person name="Yu B."/>
            <person name="Yasawong M."/>
        </authorList>
    </citation>
    <scope>NUCLEOTIDE SEQUENCE [LARGE SCALE GENOMIC DNA]</scope>
    <source>
        <strain evidence="1 2">IM0101</strain>
    </source>
</reference>
<sequence length="122" mass="14670">MPVQIKRIYEQVSEKDGYRVLVDKVWPRGVSKEHAKLDEWAKEITPTSELRKWFNHEKDKFFVFAEEYKKELQSNKEGRQKLNELTNKAVDEEVTLVFAAKDEKYNHAVLLQQWMEKKLEKE</sequence>
<dbReference type="EMBL" id="RBVX01000016">
    <property type="protein sequence ID" value="RSL32221.1"/>
    <property type="molecule type" value="Genomic_DNA"/>
</dbReference>
<dbReference type="AlphaFoldDB" id="A0A3R9P6E0"/>
<evidence type="ECO:0000313" key="1">
    <source>
        <dbReference type="EMBL" id="RSL32221.1"/>
    </source>
</evidence>
<dbReference type="PANTHER" id="PTHR36849">
    <property type="entry name" value="CYTOPLASMIC PROTEIN-RELATED"/>
    <property type="match status" value="1"/>
</dbReference>
<keyword evidence="2" id="KW-1185">Reference proteome</keyword>
<dbReference type="Proteomes" id="UP000275076">
    <property type="component" value="Unassembled WGS sequence"/>
</dbReference>
<gene>
    <name evidence="1" type="ORF">D7Z54_16320</name>
</gene>
<dbReference type="PANTHER" id="PTHR36849:SF1">
    <property type="entry name" value="CYTOPLASMIC PROTEIN"/>
    <property type="match status" value="1"/>
</dbReference>
<dbReference type="RefSeq" id="WP_125556957.1">
    <property type="nucleotide sequence ID" value="NZ_RBVX01000016.1"/>
</dbReference>
<evidence type="ECO:0000313" key="2">
    <source>
        <dbReference type="Proteomes" id="UP000275076"/>
    </source>
</evidence>